<keyword evidence="2" id="KW-1185">Reference proteome</keyword>
<sequence length="90" mass="10206">MQTPQPTLNEGAEDRQQTSLCCPNFYKFHIKSTFLHLKTSSQTFGLPMVVDTGAAEFFEDQFLWYCFGQGSKNIWALADRTGIGQHSIQN</sequence>
<organism evidence="1 2">
    <name type="scientific">Araneus ventricosus</name>
    <name type="common">Orbweaver spider</name>
    <name type="synonym">Epeira ventricosa</name>
    <dbReference type="NCBI Taxonomy" id="182803"/>
    <lineage>
        <taxon>Eukaryota</taxon>
        <taxon>Metazoa</taxon>
        <taxon>Ecdysozoa</taxon>
        <taxon>Arthropoda</taxon>
        <taxon>Chelicerata</taxon>
        <taxon>Arachnida</taxon>
        <taxon>Araneae</taxon>
        <taxon>Araneomorphae</taxon>
        <taxon>Entelegynae</taxon>
        <taxon>Araneoidea</taxon>
        <taxon>Araneidae</taxon>
        <taxon>Araneus</taxon>
    </lineage>
</organism>
<reference evidence="1 2" key="1">
    <citation type="journal article" date="2019" name="Sci. Rep.">
        <title>Orb-weaving spider Araneus ventricosus genome elucidates the spidroin gene catalogue.</title>
        <authorList>
            <person name="Kono N."/>
            <person name="Nakamura H."/>
            <person name="Ohtoshi R."/>
            <person name="Moran D.A.P."/>
            <person name="Shinohara A."/>
            <person name="Yoshida Y."/>
            <person name="Fujiwara M."/>
            <person name="Mori M."/>
            <person name="Tomita M."/>
            <person name="Arakawa K."/>
        </authorList>
    </citation>
    <scope>NUCLEOTIDE SEQUENCE [LARGE SCALE GENOMIC DNA]</scope>
</reference>
<dbReference type="Proteomes" id="UP000499080">
    <property type="component" value="Unassembled WGS sequence"/>
</dbReference>
<proteinExistence type="predicted"/>
<accession>A0A4Y2ANW6</accession>
<protein>
    <submittedName>
        <fullName evidence="1">Uncharacterized protein</fullName>
    </submittedName>
</protein>
<dbReference type="EMBL" id="BGPR01000026">
    <property type="protein sequence ID" value="GBL81591.1"/>
    <property type="molecule type" value="Genomic_DNA"/>
</dbReference>
<name>A0A4Y2ANW6_ARAVE</name>
<comment type="caution">
    <text evidence="1">The sequence shown here is derived from an EMBL/GenBank/DDBJ whole genome shotgun (WGS) entry which is preliminary data.</text>
</comment>
<evidence type="ECO:0000313" key="1">
    <source>
        <dbReference type="EMBL" id="GBL81591.1"/>
    </source>
</evidence>
<dbReference type="AlphaFoldDB" id="A0A4Y2ANW6"/>
<evidence type="ECO:0000313" key="2">
    <source>
        <dbReference type="Proteomes" id="UP000499080"/>
    </source>
</evidence>
<gene>
    <name evidence="1" type="ORF">AVEN_93389_1</name>
</gene>